<dbReference type="PROSITE" id="PS00768">
    <property type="entry name" value="TRANSTHYRETIN_1"/>
    <property type="match status" value="1"/>
</dbReference>
<evidence type="ECO:0000256" key="3">
    <source>
        <dbReference type="ARBA" id="ARBA00009850"/>
    </source>
</evidence>
<evidence type="ECO:0000256" key="2">
    <source>
        <dbReference type="ARBA" id="ARBA00002704"/>
    </source>
</evidence>
<comment type="catalytic activity">
    <reaction evidence="1 7">
        <text>5-hydroxyisourate + H2O = 5-hydroxy-2-oxo-4-ureido-2,5-dihydro-1H-imidazole-5-carboxylate + H(+)</text>
        <dbReference type="Rhea" id="RHEA:23736"/>
        <dbReference type="ChEBI" id="CHEBI:15377"/>
        <dbReference type="ChEBI" id="CHEBI:15378"/>
        <dbReference type="ChEBI" id="CHEBI:18072"/>
        <dbReference type="ChEBI" id="CHEBI:58639"/>
        <dbReference type="EC" id="3.5.2.17"/>
    </reaction>
</comment>
<reference evidence="9 10" key="1">
    <citation type="journal article" date="2017" name="Mol. Ecol.">
        <title>Comparative and population genomic landscape of Phellinus noxius: A hypervariable fungus causing root rot in trees.</title>
        <authorList>
            <person name="Chung C.L."/>
            <person name="Lee T.J."/>
            <person name="Akiba M."/>
            <person name="Lee H.H."/>
            <person name="Kuo T.H."/>
            <person name="Liu D."/>
            <person name="Ke H.M."/>
            <person name="Yokoi T."/>
            <person name="Roa M.B."/>
            <person name="Lu M.J."/>
            <person name="Chang Y.Y."/>
            <person name="Ann P.J."/>
            <person name="Tsai J.N."/>
            <person name="Chen C.Y."/>
            <person name="Tzean S.S."/>
            <person name="Ota Y."/>
            <person name="Hattori T."/>
            <person name="Sahashi N."/>
            <person name="Liou R.F."/>
            <person name="Kikuchi T."/>
            <person name="Tsai I.J."/>
        </authorList>
    </citation>
    <scope>NUCLEOTIDE SEQUENCE [LARGE SCALE GENOMIC DNA]</scope>
    <source>
        <strain evidence="9 10">FFPRI411160</strain>
    </source>
</reference>
<dbReference type="STRING" id="2282107.A0A286UR73"/>
<dbReference type="CDD" id="cd05822">
    <property type="entry name" value="TLP_HIUase"/>
    <property type="match status" value="1"/>
</dbReference>
<dbReference type="PROSITE" id="PS00769">
    <property type="entry name" value="TRANSTHYRETIN_2"/>
    <property type="match status" value="1"/>
</dbReference>
<dbReference type="Proteomes" id="UP000217199">
    <property type="component" value="Unassembled WGS sequence"/>
</dbReference>
<dbReference type="OrthoDB" id="10265230at2759"/>
<dbReference type="EC" id="3.5.2.17" evidence="7"/>
<accession>A0A286UR73</accession>
<dbReference type="InterPro" id="IPR014306">
    <property type="entry name" value="Hydroxyisourate_hydrolase"/>
</dbReference>
<evidence type="ECO:0000256" key="6">
    <source>
        <dbReference type="ARBA" id="ARBA00022801"/>
    </source>
</evidence>
<name>A0A286UR73_9AGAM</name>
<dbReference type="FunCoup" id="A0A286UR73">
    <property type="interactions" value="40"/>
</dbReference>
<dbReference type="InterPro" id="IPR023419">
    <property type="entry name" value="Transthyretin_CS"/>
</dbReference>
<evidence type="ECO:0000259" key="8">
    <source>
        <dbReference type="SMART" id="SM00095"/>
    </source>
</evidence>
<dbReference type="InterPro" id="IPR036817">
    <property type="entry name" value="Transthyretin/HIU_hydrolase_sf"/>
</dbReference>
<evidence type="ECO:0000313" key="10">
    <source>
        <dbReference type="Proteomes" id="UP000217199"/>
    </source>
</evidence>
<comment type="similarity">
    <text evidence="3 7">Belongs to the transthyretin family. 5-hydroxyisourate hydrolase subfamily.</text>
</comment>
<keyword evidence="10" id="KW-1185">Reference proteome</keyword>
<dbReference type="GO" id="GO:0006144">
    <property type="term" value="P:purine nucleobase metabolic process"/>
    <property type="evidence" value="ECO:0007669"/>
    <property type="project" value="UniProtKB-KW"/>
</dbReference>
<dbReference type="SMART" id="SM00095">
    <property type="entry name" value="TR_THY"/>
    <property type="match status" value="1"/>
</dbReference>
<dbReference type="NCBIfam" id="TIGR02962">
    <property type="entry name" value="hdxy_isourate"/>
    <property type="match status" value="1"/>
</dbReference>
<dbReference type="Gene3D" id="2.60.40.180">
    <property type="entry name" value="Transthyretin/hydroxyisourate hydrolase domain"/>
    <property type="match status" value="1"/>
</dbReference>
<dbReference type="PANTHER" id="PTHR10395:SF7">
    <property type="entry name" value="5-HYDROXYISOURATE HYDROLASE"/>
    <property type="match status" value="1"/>
</dbReference>
<evidence type="ECO:0000256" key="5">
    <source>
        <dbReference type="ARBA" id="ARBA00022631"/>
    </source>
</evidence>
<dbReference type="Pfam" id="PF00576">
    <property type="entry name" value="Transthyretin"/>
    <property type="match status" value="1"/>
</dbReference>
<dbReference type="SUPFAM" id="SSF49472">
    <property type="entry name" value="Transthyretin (synonym: prealbumin)"/>
    <property type="match status" value="1"/>
</dbReference>
<dbReference type="InterPro" id="IPR023416">
    <property type="entry name" value="Transthyretin/HIU_hydrolase_d"/>
</dbReference>
<dbReference type="InParanoid" id="A0A286UR73"/>
<keyword evidence="5 7" id="KW-0659">Purine metabolism</keyword>
<keyword evidence="6 7" id="KW-0378">Hydrolase</keyword>
<gene>
    <name evidence="9" type="ORF">PNOK_0199100</name>
</gene>
<dbReference type="AlphaFoldDB" id="A0A286UR73"/>
<evidence type="ECO:0000256" key="1">
    <source>
        <dbReference type="ARBA" id="ARBA00001043"/>
    </source>
</evidence>
<evidence type="ECO:0000313" key="9">
    <source>
        <dbReference type="EMBL" id="PAV22034.1"/>
    </source>
</evidence>
<dbReference type="InterPro" id="IPR023418">
    <property type="entry name" value="Thyroxine_BS"/>
</dbReference>
<organism evidence="9 10">
    <name type="scientific">Pyrrhoderma noxium</name>
    <dbReference type="NCBI Taxonomy" id="2282107"/>
    <lineage>
        <taxon>Eukaryota</taxon>
        <taxon>Fungi</taxon>
        <taxon>Dikarya</taxon>
        <taxon>Basidiomycota</taxon>
        <taxon>Agaricomycotina</taxon>
        <taxon>Agaricomycetes</taxon>
        <taxon>Hymenochaetales</taxon>
        <taxon>Hymenochaetaceae</taxon>
        <taxon>Pyrrhoderma</taxon>
    </lineage>
</organism>
<evidence type="ECO:0000256" key="7">
    <source>
        <dbReference type="RuleBase" id="RU361270"/>
    </source>
</evidence>
<dbReference type="PANTHER" id="PTHR10395">
    <property type="entry name" value="URICASE AND TRANSTHYRETIN-RELATED"/>
    <property type="match status" value="1"/>
</dbReference>
<comment type="subunit">
    <text evidence="4 7">Homotetramer.</text>
</comment>
<dbReference type="EMBL" id="NBII01000002">
    <property type="protein sequence ID" value="PAV22034.1"/>
    <property type="molecule type" value="Genomic_DNA"/>
</dbReference>
<proteinExistence type="inferred from homology"/>
<feature type="domain" description="Transthyretin/hydroxyisourate hydrolase" evidence="8">
    <location>
        <begin position="4"/>
        <end position="132"/>
    </location>
</feature>
<dbReference type="GO" id="GO:0033971">
    <property type="term" value="F:hydroxyisourate hydrolase activity"/>
    <property type="evidence" value="ECO:0007669"/>
    <property type="project" value="UniProtKB-EC"/>
</dbReference>
<protein>
    <recommendedName>
        <fullName evidence="7">5-hydroxyisourate hydrolase</fullName>
        <shortName evidence="7">HIU hydrolase</shortName>
        <shortName evidence="7">HIUHase</shortName>
        <ecNumber evidence="7">3.5.2.17</ecNumber>
    </recommendedName>
</protein>
<evidence type="ECO:0000256" key="4">
    <source>
        <dbReference type="ARBA" id="ARBA00011881"/>
    </source>
</evidence>
<comment type="function">
    <text evidence="2">Catalyzes the hydrolysis of 5-hydroxyisourate (HIU) to 2-oxo-4-hydroxy-4-carboxy-5-ureidoimidazoline (OHCU).</text>
</comment>
<sequence length="133" mass="15164">MSVHKSPITCHVLDSSLGRPAAGVKVQLQRHRKISDSDQGEVFAFDPIAHGETNGDGRCMDLLTPRSDSVEDLAILHTGLYKIIFQTKEYFKQTDRDCFYPWVEVTFEILDSNQHYHIPLLLSPYSYTTYRGS</sequence>
<comment type="caution">
    <text evidence="9">The sequence shown here is derived from an EMBL/GenBank/DDBJ whole genome shotgun (WGS) entry which is preliminary data.</text>
</comment>